<dbReference type="InterPro" id="IPR013096">
    <property type="entry name" value="Cupin_2"/>
</dbReference>
<dbReference type="InterPro" id="IPR050807">
    <property type="entry name" value="TransReg_Diox_bact_type"/>
</dbReference>
<keyword evidence="1" id="KW-0238">DNA-binding</keyword>
<dbReference type="CDD" id="cd00093">
    <property type="entry name" value="HTH_XRE"/>
    <property type="match status" value="1"/>
</dbReference>
<dbReference type="CDD" id="cd02209">
    <property type="entry name" value="cupin_XRE_C"/>
    <property type="match status" value="1"/>
</dbReference>
<reference evidence="4" key="1">
    <citation type="journal article" date="2019" name="Int. J. Syst. Evol. Microbiol.">
        <title>The Global Catalogue of Microorganisms (GCM) 10K type strain sequencing project: providing services to taxonomists for standard genome sequencing and annotation.</title>
        <authorList>
            <consortium name="The Broad Institute Genomics Platform"/>
            <consortium name="The Broad Institute Genome Sequencing Center for Infectious Disease"/>
            <person name="Wu L."/>
            <person name="Ma J."/>
        </authorList>
    </citation>
    <scope>NUCLEOTIDE SEQUENCE [LARGE SCALE GENOMIC DNA]</scope>
    <source>
        <strain evidence="4">KACC 11904</strain>
    </source>
</reference>
<sequence>MVSASETISRNLKRIRQERNLTLDDLAILTGVSKSMLSEIERCTKSPTISVLEKICEGINVPLAQLTHTETPQISIATNDTIKHYSAWDGFELFVLFEFDPNKKFEIFRHVIAPHSERVSERHESGIREYIICTKGVFSVQVEDKTFHLQEGEAIQFLANCKHKYMNSTNQDVNIVMLLYHE</sequence>
<dbReference type="SMART" id="SM00530">
    <property type="entry name" value="HTH_XRE"/>
    <property type="match status" value="1"/>
</dbReference>
<dbReference type="Gene3D" id="2.60.120.10">
    <property type="entry name" value="Jelly Rolls"/>
    <property type="match status" value="1"/>
</dbReference>
<dbReference type="PROSITE" id="PS50943">
    <property type="entry name" value="HTH_CROC1"/>
    <property type="match status" value="1"/>
</dbReference>
<organism evidence="3 4">
    <name type="scientific">Paenibacillus aestuarii</name>
    <dbReference type="NCBI Taxonomy" id="516965"/>
    <lineage>
        <taxon>Bacteria</taxon>
        <taxon>Bacillati</taxon>
        <taxon>Bacillota</taxon>
        <taxon>Bacilli</taxon>
        <taxon>Bacillales</taxon>
        <taxon>Paenibacillaceae</taxon>
        <taxon>Paenibacillus</taxon>
    </lineage>
</organism>
<evidence type="ECO:0000313" key="3">
    <source>
        <dbReference type="EMBL" id="MFC5447507.1"/>
    </source>
</evidence>
<dbReference type="Proteomes" id="UP001596044">
    <property type="component" value="Unassembled WGS sequence"/>
</dbReference>
<dbReference type="InterPro" id="IPR014710">
    <property type="entry name" value="RmlC-like_jellyroll"/>
</dbReference>
<dbReference type="RefSeq" id="WP_270884292.1">
    <property type="nucleotide sequence ID" value="NZ_JAQFVF010000065.1"/>
</dbReference>
<evidence type="ECO:0000256" key="1">
    <source>
        <dbReference type="ARBA" id="ARBA00023125"/>
    </source>
</evidence>
<dbReference type="EMBL" id="JBHSMJ010000007">
    <property type="protein sequence ID" value="MFC5447507.1"/>
    <property type="molecule type" value="Genomic_DNA"/>
</dbReference>
<dbReference type="Pfam" id="PF01381">
    <property type="entry name" value="HTH_3"/>
    <property type="match status" value="1"/>
</dbReference>
<gene>
    <name evidence="3" type="ORF">ACFPOG_04510</name>
</gene>
<evidence type="ECO:0000259" key="2">
    <source>
        <dbReference type="PROSITE" id="PS50943"/>
    </source>
</evidence>
<dbReference type="InterPro" id="IPR011051">
    <property type="entry name" value="RmlC_Cupin_sf"/>
</dbReference>
<dbReference type="SUPFAM" id="SSF51182">
    <property type="entry name" value="RmlC-like cupins"/>
    <property type="match status" value="1"/>
</dbReference>
<dbReference type="PANTHER" id="PTHR46797">
    <property type="entry name" value="HTH-TYPE TRANSCRIPTIONAL REGULATOR"/>
    <property type="match status" value="1"/>
</dbReference>
<proteinExistence type="predicted"/>
<comment type="caution">
    <text evidence="3">The sequence shown here is derived from an EMBL/GenBank/DDBJ whole genome shotgun (WGS) entry which is preliminary data.</text>
</comment>
<accession>A0ABW0K371</accession>
<evidence type="ECO:0000313" key="4">
    <source>
        <dbReference type="Proteomes" id="UP001596044"/>
    </source>
</evidence>
<dbReference type="SUPFAM" id="SSF47413">
    <property type="entry name" value="lambda repressor-like DNA-binding domains"/>
    <property type="match status" value="1"/>
</dbReference>
<keyword evidence="4" id="KW-1185">Reference proteome</keyword>
<protein>
    <submittedName>
        <fullName evidence="3">XRE family transcriptional regulator</fullName>
    </submittedName>
</protein>
<name>A0ABW0K371_9BACL</name>
<dbReference type="Pfam" id="PF07883">
    <property type="entry name" value="Cupin_2"/>
    <property type="match status" value="1"/>
</dbReference>
<dbReference type="InterPro" id="IPR001387">
    <property type="entry name" value="Cro/C1-type_HTH"/>
</dbReference>
<dbReference type="Gene3D" id="1.10.260.40">
    <property type="entry name" value="lambda repressor-like DNA-binding domains"/>
    <property type="match status" value="1"/>
</dbReference>
<dbReference type="PANTHER" id="PTHR46797:SF1">
    <property type="entry name" value="METHYLPHOSPHONATE SYNTHASE"/>
    <property type="match status" value="1"/>
</dbReference>
<feature type="domain" description="HTH cro/C1-type" evidence="2">
    <location>
        <begin position="12"/>
        <end position="66"/>
    </location>
</feature>
<dbReference type="InterPro" id="IPR010982">
    <property type="entry name" value="Lambda_DNA-bd_dom_sf"/>
</dbReference>